<feature type="chain" id="PRO_5021336057" description="Secreted protein" evidence="1">
    <location>
        <begin position="20"/>
        <end position="178"/>
    </location>
</feature>
<protein>
    <recommendedName>
        <fullName evidence="4">Secreted protein</fullName>
    </recommendedName>
</protein>
<evidence type="ECO:0000256" key="1">
    <source>
        <dbReference type="SAM" id="SignalP"/>
    </source>
</evidence>
<evidence type="ECO:0000313" key="3">
    <source>
        <dbReference type="Proteomes" id="UP000499080"/>
    </source>
</evidence>
<evidence type="ECO:0008006" key="4">
    <source>
        <dbReference type="Google" id="ProtNLM"/>
    </source>
</evidence>
<evidence type="ECO:0000313" key="2">
    <source>
        <dbReference type="EMBL" id="GBM08289.1"/>
    </source>
</evidence>
<feature type="signal peptide" evidence="1">
    <location>
        <begin position="1"/>
        <end position="19"/>
    </location>
</feature>
<keyword evidence="3" id="KW-1185">Reference proteome</keyword>
<dbReference type="EMBL" id="BGPR01000255">
    <property type="protein sequence ID" value="GBM08289.1"/>
    <property type="molecule type" value="Genomic_DNA"/>
</dbReference>
<reference evidence="2 3" key="1">
    <citation type="journal article" date="2019" name="Sci. Rep.">
        <title>Orb-weaving spider Araneus ventricosus genome elucidates the spidroin gene catalogue.</title>
        <authorList>
            <person name="Kono N."/>
            <person name="Nakamura H."/>
            <person name="Ohtoshi R."/>
            <person name="Moran D.A.P."/>
            <person name="Shinohara A."/>
            <person name="Yoshida Y."/>
            <person name="Fujiwara M."/>
            <person name="Mori M."/>
            <person name="Tomita M."/>
            <person name="Arakawa K."/>
        </authorList>
    </citation>
    <scope>NUCLEOTIDE SEQUENCE [LARGE SCALE GENOMIC DNA]</scope>
</reference>
<proteinExistence type="predicted"/>
<keyword evidence="1" id="KW-0732">Signal</keyword>
<comment type="caution">
    <text evidence="2">The sequence shown here is derived from an EMBL/GenBank/DDBJ whole genome shotgun (WGS) entry which is preliminary data.</text>
</comment>
<gene>
    <name evidence="2" type="ORF">AVEN_101422_1</name>
</gene>
<accession>A0A4Y2CW19</accession>
<dbReference type="Proteomes" id="UP000499080">
    <property type="component" value="Unassembled WGS sequence"/>
</dbReference>
<dbReference type="AlphaFoldDB" id="A0A4Y2CW19"/>
<name>A0A4Y2CW19_ARAVE</name>
<sequence length="178" mass="19824">MGRSLTLPLCLLVLAGNNGVTFTPWVKVTPYQENTLPTCITNSSQEHPLAALRPLTGLRGIRLVSGPNILSLVWCGSWERERHPPAHSWYHSEGPGANIYFKGDRKDQTALARLAFGHLKILRFSSGDKKFKVCTKCNMIEATPQHLLDCVALVYDDLLKLPDFALEVMKANDLIDLI</sequence>
<dbReference type="OrthoDB" id="8063525at2759"/>
<organism evidence="2 3">
    <name type="scientific">Araneus ventricosus</name>
    <name type="common">Orbweaver spider</name>
    <name type="synonym">Epeira ventricosa</name>
    <dbReference type="NCBI Taxonomy" id="182803"/>
    <lineage>
        <taxon>Eukaryota</taxon>
        <taxon>Metazoa</taxon>
        <taxon>Ecdysozoa</taxon>
        <taxon>Arthropoda</taxon>
        <taxon>Chelicerata</taxon>
        <taxon>Arachnida</taxon>
        <taxon>Araneae</taxon>
        <taxon>Araneomorphae</taxon>
        <taxon>Entelegynae</taxon>
        <taxon>Araneoidea</taxon>
        <taxon>Araneidae</taxon>
        <taxon>Araneus</taxon>
    </lineage>
</organism>